<evidence type="ECO:0000313" key="2">
    <source>
        <dbReference type="EMBL" id="PIB75794.1"/>
    </source>
</evidence>
<dbReference type="PANTHER" id="PTHR31157:SF1">
    <property type="entry name" value="SCP DOMAIN-CONTAINING PROTEIN"/>
    <property type="match status" value="1"/>
</dbReference>
<keyword evidence="3" id="KW-1185">Reference proteome</keyword>
<dbReference type="InterPro" id="IPR035940">
    <property type="entry name" value="CAP_sf"/>
</dbReference>
<dbReference type="InterPro" id="IPR014044">
    <property type="entry name" value="CAP_dom"/>
</dbReference>
<evidence type="ECO:0000313" key="3">
    <source>
        <dbReference type="Proteomes" id="UP000230551"/>
    </source>
</evidence>
<dbReference type="SUPFAM" id="SSF55797">
    <property type="entry name" value="PR-1-like"/>
    <property type="match status" value="1"/>
</dbReference>
<comment type="caution">
    <text evidence="2">The sequence shown here is derived from an EMBL/GenBank/DDBJ whole genome shotgun (WGS) entry which is preliminary data.</text>
</comment>
<dbReference type="STRING" id="85968.GCA_900073015_03032"/>
<dbReference type="OrthoDB" id="68195at2"/>
<organism evidence="2 3">
    <name type="scientific">Mycolicibacterium brumae</name>
    <dbReference type="NCBI Taxonomy" id="85968"/>
    <lineage>
        <taxon>Bacteria</taxon>
        <taxon>Bacillati</taxon>
        <taxon>Actinomycetota</taxon>
        <taxon>Actinomycetes</taxon>
        <taxon>Mycobacteriales</taxon>
        <taxon>Mycobacteriaceae</taxon>
        <taxon>Mycolicibacterium</taxon>
    </lineage>
</organism>
<feature type="domain" description="SCP" evidence="1">
    <location>
        <begin position="43"/>
        <end position="153"/>
    </location>
</feature>
<dbReference type="Proteomes" id="UP000230551">
    <property type="component" value="Unassembled WGS sequence"/>
</dbReference>
<dbReference type="RefSeq" id="WP_090591150.1">
    <property type="nucleotide sequence ID" value="NZ_PDCN02000008.1"/>
</dbReference>
<reference evidence="2 3" key="1">
    <citation type="journal article" date="2017" name="Infect. Genet. Evol.">
        <title>The new phylogeny of the genus Mycobacterium: The old and the news.</title>
        <authorList>
            <person name="Tortoli E."/>
            <person name="Fedrizzi T."/>
            <person name="Meehan C.J."/>
            <person name="Trovato A."/>
            <person name="Grottola A."/>
            <person name="Giacobazzi E."/>
            <person name="Serpini G.F."/>
            <person name="Tagliazucchi S."/>
            <person name="Fabio A."/>
            <person name="Bettua C."/>
            <person name="Bertorelli R."/>
            <person name="Frascaro F."/>
            <person name="De Sanctis V."/>
            <person name="Pecorari M."/>
            <person name="Jousson O."/>
            <person name="Segata N."/>
            <person name="Cirillo D.M."/>
        </authorList>
    </citation>
    <scope>NUCLEOTIDE SEQUENCE [LARGE SCALE GENOMIC DNA]</scope>
    <source>
        <strain evidence="2 3">CIP1034565</strain>
    </source>
</reference>
<dbReference type="Pfam" id="PF00188">
    <property type="entry name" value="CAP"/>
    <property type="match status" value="1"/>
</dbReference>
<sequence length="157" mass="15461">MGMAPGQRARVAVGLGATCATIGAASLLAGSGTAVADPNAVLAQINDDRAAGGCGPLTMNGRLVAAAQRHADDLASSGAVSHSGGDGSTVGSRIQDAGYAAGGWAENIYRGGGDPVSGWMNSPGHRQNMLNCSYTEAGLAQSGGGDMTYYVADFASP</sequence>
<evidence type="ECO:0000259" key="1">
    <source>
        <dbReference type="Pfam" id="PF00188"/>
    </source>
</evidence>
<protein>
    <submittedName>
        <fullName evidence="2">CAP domain-containing protein</fullName>
    </submittedName>
</protein>
<gene>
    <name evidence="2" type="ORF">CQY22_008705</name>
</gene>
<dbReference type="CDD" id="cd05379">
    <property type="entry name" value="CAP_bacterial"/>
    <property type="match status" value="1"/>
</dbReference>
<proteinExistence type="predicted"/>
<dbReference type="EMBL" id="PDCN02000008">
    <property type="protein sequence ID" value="PIB75794.1"/>
    <property type="molecule type" value="Genomic_DNA"/>
</dbReference>
<dbReference type="AlphaFoldDB" id="A0A2G5PD10"/>
<accession>A0A2G5PD10</accession>
<dbReference type="PANTHER" id="PTHR31157">
    <property type="entry name" value="SCP DOMAIN-CONTAINING PROTEIN"/>
    <property type="match status" value="1"/>
</dbReference>
<dbReference type="Gene3D" id="3.40.33.10">
    <property type="entry name" value="CAP"/>
    <property type="match status" value="1"/>
</dbReference>
<name>A0A2G5PD10_9MYCO</name>